<organism evidence="1 2">
    <name type="scientific">Glaciibacter psychrotolerans</name>
    <dbReference type="NCBI Taxonomy" id="670054"/>
    <lineage>
        <taxon>Bacteria</taxon>
        <taxon>Bacillati</taxon>
        <taxon>Actinomycetota</taxon>
        <taxon>Actinomycetes</taxon>
        <taxon>Micrococcales</taxon>
        <taxon>Microbacteriaceae</taxon>
        <taxon>Glaciibacter</taxon>
    </lineage>
</organism>
<name>A0A7Z0EGZ5_9MICO</name>
<protein>
    <submittedName>
        <fullName evidence="1">Uncharacterized protein</fullName>
    </submittedName>
</protein>
<proteinExistence type="predicted"/>
<dbReference type="Proteomes" id="UP000537260">
    <property type="component" value="Unassembled WGS sequence"/>
</dbReference>
<dbReference type="RefSeq" id="WP_179580047.1">
    <property type="nucleotide sequence ID" value="NZ_JACCFM010000001.1"/>
</dbReference>
<evidence type="ECO:0000313" key="2">
    <source>
        <dbReference type="Proteomes" id="UP000537260"/>
    </source>
</evidence>
<evidence type="ECO:0000313" key="1">
    <source>
        <dbReference type="EMBL" id="NYJ21453.1"/>
    </source>
</evidence>
<keyword evidence="2" id="KW-1185">Reference proteome</keyword>
<sequence>MRDETNSTNEGATRASLSAPGVIREDGLSDFVQVGPLKPDLWLPQLLHGTVELPDLPGIAFELDLLTLDAREGYRLHSMTMRSDDRITTAQVHKISLPKLLHALAAADPFVVLAAQRGSEERKKRAEQSTGGGLLDRQSLAAAAVGPNGPTEEMLMWVARTFAWCKAVGGNPGLAVQETLGLPQRTATRWIARARANGLLE</sequence>
<accession>A0A7Z0EGZ5</accession>
<dbReference type="AlphaFoldDB" id="A0A7Z0EGZ5"/>
<gene>
    <name evidence="1" type="ORF">HNR05_003244</name>
</gene>
<reference evidence="1 2" key="1">
    <citation type="submission" date="2020-07" db="EMBL/GenBank/DDBJ databases">
        <title>Sequencing the genomes of 1000 actinobacteria strains.</title>
        <authorList>
            <person name="Klenk H.-P."/>
        </authorList>
    </citation>
    <scope>NUCLEOTIDE SEQUENCE [LARGE SCALE GENOMIC DNA]</scope>
    <source>
        <strain evidence="1 2">LI1</strain>
    </source>
</reference>
<dbReference type="EMBL" id="JACCFM010000001">
    <property type="protein sequence ID" value="NYJ21453.1"/>
    <property type="molecule type" value="Genomic_DNA"/>
</dbReference>
<comment type="caution">
    <text evidence="1">The sequence shown here is derived from an EMBL/GenBank/DDBJ whole genome shotgun (WGS) entry which is preliminary data.</text>
</comment>